<dbReference type="PANTHER" id="PTHR34556:SF2">
    <property type="entry name" value="PROTEIN TAB2 HOMOLOG, CHLOROPLASTIC"/>
    <property type="match status" value="1"/>
</dbReference>
<proteinExistence type="predicted"/>
<feature type="domain" description="RNA-binding protein Tab2-like N-terminal" evidence="3">
    <location>
        <begin position="81"/>
        <end position="184"/>
    </location>
</feature>
<feature type="region of interest" description="Disordered" evidence="1">
    <location>
        <begin position="40"/>
        <end position="59"/>
    </location>
</feature>
<accession>A0A1Z5JVG2</accession>
<evidence type="ECO:0000313" key="5">
    <source>
        <dbReference type="EMBL" id="GAX18017.1"/>
    </source>
</evidence>
<feature type="signal peptide" evidence="2">
    <location>
        <begin position="1"/>
        <end position="26"/>
    </location>
</feature>
<dbReference type="EMBL" id="BDSP01000123">
    <property type="protein sequence ID" value="GAX18017.1"/>
    <property type="molecule type" value="Genomic_DNA"/>
</dbReference>
<name>A0A1Z5JVG2_FISSO</name>
<reference evidence="5 6" key="1">
    <citation type="journal article" date="2015" name="Plant Cell">
        <title>Oil accumulation by the oleaginous diatom Fistulifera solaris as revealed by the genome and transcriptome.</title>
        <authorList>
            <person name="Tanaka T."/>
            <person name="Maeda Y."/>
            <person name="Veluchamy A."/>
            <person name="Tanaka M."/>
            <person name="Abida H."/>
            <person name="Marechal E."/>
            <person name="Bowler C."/>
            <person name="Muto M."/>
            <person name="Sunaga Y."/>
            <person name="Tanaka M."/>
            <person name="Yoshino T."/>
            <person name="Taniguchi T."/>
            <person name="Fukuda Y."/>
            <person name="Nemoto M."/>
            <person name="Matsumoto M."/>
            <person name="Wong P.S."/>
            <person name="Aburatani S."/>
            <person name="Fujibuchi W."/>
        </authorList>
    </citation>
    <scope>NUCLEOTIDE SEQUENCE [LARGE SCALE GENOMIC DNA]</scope>
    <source>
        <strain evidence="5 6">JPCC DA0580</strain>
    </source>
</reference>
<feature type="domain" description="RNA-binding protein Tab2/Atab2 C-terminal" evidence="4">
    <location>
        <begin position="209"/>
        <end position="357"/>
    </location>
</feature>
<dbReference type="Proteomes" id="UP000198406">
    <property type="component" value="Unassembled WGS sequence"/>
</dbReference>
<evidence type="ECO:0000259" key="4">
    <source>
        <dbReference type="Pfam" id="PF20429"/>
    </source>
</evidence>
<organism evidence="5 6">
    <name type="scientific">Fistulifera solaris</name>
    <name type="common">Oleaginous diatom</name>
    <dbReference type="NCBI Taxonomy" id="1519565"/>
    <lineage>
        <taxon>Eukaryota</taxon>
        <taxon>Sar</taxon>
        <taxon>Stramenopiles</taxon>
        <taxon>Ochrophyta</taxon>
        <taxon>Bacillariophyta</taxon>
        <taxon>Bacillariophyceae</taxon>
        <taxon>Bacillariophycidae</taxon>
        <taxon>Naviculales</taxon>
        <taxon>Naviculaceae</taxon>
        <taxon>Fistulifera</taxon>
    </lineage>
</organism>
<dbReference type="InterPro" id="IPR046761">
    <property type="entry name" value="Tab2-like_C"/>
</dbReference>
<evidence type="ECO:0000313" key="6">
    <source>
        <dbReference type="Proteomes" id="UP000198406"/>
    </source>
</evidence>
<dbReference type="Pfam" id="PF06485">
    <property type="entry name" value="Tab2-like_N"/>
    <property type="match status" value="1"/>
</dbReference>
<dbReference type="InParanoid" id="A0A1Z5JVG2"/>
<dbReference type="Pfam" id="PF20429">
    <property type="entry name" value="Tab2-like_C"/>
    <property type="match status" value="1"/>
</dbReference>
<dbReference type="AlphaFoldDB" id="A0A1Z5JVG2"/>
<dbReference type="PANTHER" id="PTHR34556">
    <property type="match status" value="1"/>
</dbReference>
<protein>
    <submittedName>
        <fullName evidence="5">Uncharacterized protein</fullName>
    </submittedName>
</protein>
<keyword evidence="2" id="KW-0732">Signal</keyword>
<sequence>MKYVITSPLFFALLLLAAVIPRKGEAYGISTINTRNNLPTRLYSSSSSSSSAAPQQQQQQQQQDAYEIEFLKSPDEVTDQWELDCYSRPVIQPGGKKLWEVLICDSGNSFRFRQELPSSQVNSKTLRQVVEQCVELVPTAKPSVIRFFRGAMFNMMNVALKELPDITAKPSRCTFALAAWLEERHATVYPQMEGYNAQMMNTAAGASFLNVQTPVKLPDSLRGERYAFVSLPLAEFLPGGGVNDDTIGVGRLCPLPPLQQSAGDTFVSGVVLLTPRAKAMATWLAGTELMSIKADLRKRQLIMETDLDTQYLMARLNDEQRAEGAAMEQAKDQLQGLHFVSVQVDEESDPEGFWLLRSLPSNI</sequence>
<dbReference type="InterPro" id="IPR009472">
    <property type="entry name" value="Tab2-like"/>
</dbReference>
<evidence type="ECO:0000256" key="1">
    <source>
        <dbReference type="SAM" id="MobiDB-lite"/>
    </source>
</evidence>
<feature type="compositionally biased region" description="Low complexity" evidence="1">
    <location>
        <begin position="44"/>
        <end position="59"/>
    </location>
</feature>
<comment type="caution">
    <text evidence="5">The sequence shown here is derived from an EMBL/GenBank/DDBJ whole genome shotgun (WGS) entry which is preliminary data.</text>
</comment>
<dbReference type="InterPro" id="IPR046760">
    <property type="entry name" value="Tab2-like_N"/>
</dbReference>
<evidence type="ECO:0000256" key="2">
    <source>
        <dbReference type="SAM" id="SignalP"/>
    </source>
</evidence>
<gene>
    <name evidence="5" type="ORF">FisN_18Hh230</name>
</gene>
<dbReference type="OrthoDB" id="3833at2759"/>
<evidence type="ECO:0000259" key="3">
    <source>
        <dbReference type="Pfam" id="PF06485"/>
    </source>
</evidence>
<feature type="chain" id="PRO_5012871066" evidence="2">
    <location>
        <begin position="27"/>
        <end position="363"/>
    </location>
</feature>
<keyword evidence="6" id="KW-1185">Reference proteome</keyword>
<dbReference type="GO" id="GO:0003723">
    <property type="term" value="F:RNA binding"/>
    <property type="evidence" value="ECO:0007669"/>
    <property type="project" value="InterPro"/>
</dbReference>